<name>A0A1P8WN35_9PLAN</name>
<evidence type="ECO:0000313" key="4">
    <source>
        <dbReference type="Proteomes" id="UP000187735"/>
    </source>
</evidence>
<evidence type="ECO:0000256" key="1">
    <source>
        <dbReference type="PROSITE-ProRule" id="PRU00169"/>
    </source>
</evidence>
<dbReference type="Gene3D" id="3.40.50.2300">
    <property type="match status" value="1"/>
</dbReference>
<evidence type="ECO:0000313" key="3">
    <source>
        <dbReference type="EMBL" id="APZ95474.1"/>
    </source>
</evidence>
<organism evidence="3 4">
    <name type="scientific">Fuerstiella marisgermanici</name>
    <dbReference type="NCBI Taxonomy" id="1891926"/>
    <lineage>
        <taxon>Bacteria</taxon>
        <taxon>Pseudomonadati</taxon>
        <taxon>Planctomycetota</taxon>
        <taxon>Planctomycetia</taxon>
        <taxon>Planctomycetales</taxon>
        <taxon>Planctomycetaceae</taxon>
        <taxon>Fuerstiella</taxon>
    </lineage>
</organism>
<keyword evidence="1" id="KW-0597">Phosphoprotein</keyword>
<dbReference type="KEGG" id="fmr:Fuma_05132"/>
<dbReference type="PROSITE" id="PS50110">
    <property type="entry name" value="RESPONSE_REGULATORY"/>
    <property type="match status" value="1"/>
</dbReference>
<dbReference type="Pfam" id="PF00072">
    <property type="entry name" value="Response_reg"/>
    <property type="match status" value="1"/>
</dbReference>
<evidence type="ECO:0000259" key="2">
    <source>
        <dbReference type="PROSITE" id="PS50110"/>
    </source>
</evidence>
<dbReference type="InterPro" id="IPR011006">
    <property type="entry name" value="CheY-like_superfamily"/>
</dbReference>
<accession>A0A1P8WN35</accession>
<reference evidence="3 4" key="1">
    <citation type="journal article" date="2016" name="Front. Microbiol.">
        <title>Fuerstia marisgermanicae gen. nov., sp. nov., an Unusual Member of the Phylum Planctomycetes from the German Wadden Sea.</title>
        <authorList>
            <person name="Kohn T."/>
            <person name="Heuer A."/>
            <person name="Jogler M."/>
            <person name="Vollmers J."/>
            <person name="Boedeker C."/>
            <person name="Bunk B."/>
            <person name="Rast P."/>
            <person name="Borchert D."/>
            <person name="Glockner I."/>
            <person name="Freese H.M."/>
            <person name="Klenk H.P."/>
            <person name="Overmann J."/>
            <person name="Kaster A.K."/>
            <person name="Rohde M."/>
            <person name="Wiegand S."/>
            <person name="Jogler C."/>
        </authorList>
    </citation>
    <scope>NUCLEOTIDE SEQUENCE [LARGE SCALE GENOMIC DNA]</scope>
    <source>
        <strain evidence="3 4">NH11</strain>
    </source>
</reference>
<protein>
    <submittedName>
        <fullName evidence="3">Response regulator rcp1</fullName>
    </submittedName>
</protein>
<feature type="modified residue" description="4-aspartylphosphate" evidence="1">
    <location>
        <position position="18"/>
    </location>
</feature>
<dbReference type="InterPro" id="IPR001789">
    <property type="entry name" value="Sig_transdc_resp-reg_receiver"/>
</dbReference>
<dbReference type="PANTHER" id="PTHR44520">
    <property type="entry name" value="RESPONSE REGULATOR RCP1-RELATED"/>
    <property type="match status" value="1"/>
</dbReference>
<gene>
    <name evidence="3" type="primary">rcp1_5</name>
    <name evidence="3" type="ORF">Fuma_05132</name>
</gene>
<dbReference type="AlphaFoldDB" id="A0A1P8WN35"/>
<dbReference type="OrthoDB" id="9786548at2"/>
<dbReference type="STRING" id="1891926.Fuma_05132"/>
<dbReference type="EMBL" id="CP017641">
    <property type="protein sequence ID" value="APZ95474.1"/>
    <property type="molecule type" value="Genomic_DNA"/>
</dbReference>
<dbReference type="Proteomes" id="UP000187735">
    <property type="component" value="Chromosome"/>
</dbReference>
<proteinExistence type="predicted"/>
<feature type="domain" description="Response regulatory" evidence="2">
    <location>
        <begin position="1"/>
        <end position="86"/>
    </location>
</feature>
<keyword evidence="4" id="KW-1185">Reference proteome</keyword>
<sequence length="88" mass="9836">MAQVKLGEKTLPAMVLMDLNMPALDGFEIVERVRQEREFSQIPIIVVLSNSDSPRDMEEATEVGADGFQTKDLDIKAYVEFFNSLAAD</sequence>
<dbReference type="SUPFAM" id="SSF52172">
    <property type="entry name" value="CheY-like"/>
    <property type="match status" value="1"/>
</dbReference>
<dbReference type="InterPro" id="IPR052893">
    <property type="entry name" value="TCS_response_regulator"/>
</dbReference>
<dbReference type="GO" id="GO:0000160">
    <property type="term" value="P:phosphorelay signal transduction system"/>
    <property type="evidence" value="ECO:0007669"/>
    <property type="project" value="InterPro"/>
</dbReference>